<proteinExistence type="predicted"/>
<organism evidence="2 3">
    <name type="scientific">Mycobacterium gordonae</name>
    <dbReference type="NCBI Taxonomy" id="1778"/>
    <lineage>
        <taxon>Bacteria</taxon>
        <taxon>Bacillati</taxon>
        <taxon>Actinomycetota</taxon>
        <taxon>Actinomycetes</taxon>
        <taxon>Mycobacteriales</taxon>
        <taxon>Mycobacteriaceae</taxon>
        <taxon>Mycobacterium</taxon>
    </lineage>
</organism>
<accession>A0A1X1WPP8</accession>
<comment type="caution">
    <text evidence="2">The sequence shown here is derived from an EMBL/GenBank/DDBJ whole genome shotgun (WGS) entry which is preliminary data.</text>
</comment>
<evidence type="ECO:0000256" key="1">
    <source>
        <dbReference type="SAM" id="MobiDB-lite"/>
    </source>
</evidence>
<gene>
    <name evidence="2" type="ORF">AWC08_22230</name>
</gene>
<evidence type="ECO:0000313" key="3">
    <source>
        <dbReference type="Proteomes" id="UP000193928"/>
    </source>
</evidence>
<feature type="compositionally biased region" description="Basic and acidic residues" evidence="1">
    <location>
        <begin position="28"/>
        <end position="45"/>
    </location>
</feature>
<dbReference type="AlphaFoldDB" id="A0A1X1WPP8"/>
<name>A0A1X1WPP8_MYCGO</name>
<evidence type="ECO:0000313" key="2">
    <source>
        <dbReference type="EMBL" id="ORV88510.1"/>
    </source>
</evidence>
<reference evidence="2 3" key="1">
    <citation type="submission" date="2016-01" db="EMBL/GenBank/DDBJ databases">
        <title>The new phylogeny of the genus Mycobacterium.</title>
        <authorList>
            <person name="Tarcisio F."/>
            <person name="Conor M."/>
            <person name="Antonella G."/>
            <person name="Elisabetta G."/>
            <person name="Giulia F.S."/>
            <person name="Sara T."/>
            <person name="Anna F."/>
            <person name="Clotilde B."/>
            <person name="Roberto B."/>
            <person name="Veronica D.S."/>
            <person name="Fabio R."/>
            <person name="Monica P."/>
            <person name="Olivier J."/>
            <person name="Enrico T."/>
            <person name="Nicola S."/>
        </authorList>
    </citation>
    <scope>NUCLEOTIDE SEQUENCE [LARGE SCALE GENOMIC DNA]</scope>
    <source>
        <strain evidence="2 3">DSM 44160</strain>
    </source>
</reference>
<dbReference type="EMBL" id="LQOY01000071">
    <property type="protein sequence ID" value="ORV88510.1"/>
    <property type="molecule type" value="Genomic_DNA"/>
</dbReference>
<feature type="region of interest" description="Disordered" evidence="1">
    <location>
        <begin position="18"/>
        <end position="45"/>
    </location>
</feature>
<protein>
    <submittedName>
        <fullName evidence="2">Uncharacterized protein</fullName>
    </submittedName>
</protein>
<dbReference type="Proteomes" id="UP000193928">
    <property type="component" value="Unassembled WGS sequence"/>
</dbReference>
<sequence>MRYAADLLEEFNTAHPDSYQPDGWWRPSDLRNEAEHQEAEEREQAELDAQVNTLACDLLSVGLRVGLVVSPGTHLHTAKAMVEKGWRKEVSL</sequence>
<keyword evidence="3" id="KW-1185">Reference proteome</keyword>